<dbReference type="EMBL" id="JBHLXP010000001">
    <property type="protein sequence ID" value="MFC0047287.1"/>
    <property type="molecule type" value="Genomic_DNA"/>
</dbReference>
<comment type="similarity">
    <text evidence="1 6">Belongs to the sigma-70 factor family. ECF subfamily.</text>
</comment>
<evidence type="ECO:0000313" key="10">
    <source>
        <dbReference type="Proteomes" id="UP001589813"/>
    </source>
</evidence>
<evidence type="ECO:0000259" key="7">
    <source>
        <dbReference type="Pfam" id="PF04542"/>
    </source>
</evidence>
<dbReference type="InterPro" id="IPR013324">
    <property type="entry name" value="RNA_pol_sigma_r3/r4-like"/>
</dbReference>
<reference evidence="9 10" key="1">
    <citation type="submission" date="2024-09" db="EMBL/GenBank/DDBJ databases">
        <authorList>
            <person name="Sun Q."/>
            <person name="Mori K."/>
        </authorList>
    </citation>
    <scope>NUCLEOTIDE SEQUENCE [LARGE SCALE GENOMIC DNA]</scope>
    <source>
        <strain evidence="9 10">KCTC 23315</strain>
    </source>
</reference>
<dbReference type="NCBIfam" id="TIGR02937">
    <property type="entry name" value="sigma70-ECF"/>
    <property type="match status" value="1"/>
</dbReference>
<dbReference type="SUPFAM" id="SSF88946">
    <property type="entry name" value="Sigma2 domain of RNA polymerase sigma factors"/>
    <property type="match status" value="1"/>
</dbReference>
<evidence type="ECO:0000259" key="8">
    <source>
        <dbReference type="Pfam" id="PF08281"/>
    </source>
</evidence>
<accession>A0ABV6BB48</accession>
<dbReference type="InterPro" id="IPR013325">
    <property type="entry name" value="RNA_pol_sigma_r2"/>
</dbReference>
<evidence type="ECO:0000313" key="9">
    <source>
        <dbReference type="EMBL" id="MFC0047287.1"/>
    </source>
</evidence>
<dbReference type="PANTHER" id="PTHR43133:SF51">
    <property type="entry name" value="RNA POLYMERASE SIGMA FACTOR"/>
    <property type="match status" value="1"/>
</dbReference>
<dbReference type="CDD" id="cd06171">
    <property type="entry name" value="Sigma70_r4"/>
    <property type="match status" value="1"/>
</dbReference>
<evidence type="ECO:0000256" key="2">
    <source>
        <dbReference type="ARBA" id="ARBA00023015"/>
    </source>
</evidence>
<dbReference type="Gene3D" id="1.10.1740.10">
    <property type="match status" value="1"/>
</dbReference>
<dbReference type="InterPro" id="IPR014284">
    <property type="entry name" value="RNA_pol_sigma-70_dom"/>
</dbReference>
<dbReference type="PANTHER" id="PTHR43133">
    <property type="entry name" value="RNA POLYMERASE ECF-TYPE SIGMA FACTO"/>
    <property type="match status" value="1"/>
</dbReference>
<dbReference type="RefSeq" id="WP_377240437.1">
    <property type="nucleotide sequence ID" value="NZ_JBHLXP010000001.1"/>
</dbReference>
<keyword evidence="4 6" id="KW-0238">DNA-binding</keyword>
<evidence type="ECO:0000256" key="1">
    <source>
        <dbReference type="ARBA" id="ARBA00010641"/>
    </source>
</evidence>
<protein>
    <recommendedName>
        <fullName evidence="6">RNA polymerase sigma factor</fullName>
    </recommendedName>
</protein>
<dbReference type="Proteomes" id="UP001589813">
    <property type="component" value="Unassembled WGS sequence"/>
</dbReference>
<keyword evidence="3 6" id="KW-0731">Sigma factor</keyword>
<dbReference type="InterPro" id="IPR007627">
    <property type="entry name" value="RNA_pol_sigma70_r2"/>
</dbReference>
<feature type="domain" description="RNA polymerase sigma-70 region 2" evidence="7">
    <location>
        <begin position="29"/>
        <end position="95"/>
    </location>
</feature>
<gene>
    <name evidence="9" type="ORF">ACFFJP_03155</name>
</gene>
<keyword evidence="10" id="KW-1185">Reference proteome</keyword>
<evidence type="ECO:0000256" key="3">
    <source>
        <dbReference type="ARBA" id="ARBA00023082"/>
    </source>
</evidence>
<keyword evidence="5 6" id="KW-0804">Transcription</keyword>
<dbReference type="InterPro" id="IPR036388">
    <property type="entry name" value="WH-like_DNA-bd_sf"/>
</dbReference>
<evidence type="ECO:0000256" key="5">
    <source>
        <dbReference type="ARBA" id="ARBA00023163"/>
    </source>
</evidence>
<proteinExistence type="inferred from homology"/>
<sequence>MVPEVESRLDLALVKRVLLHEDRQAFNQLVRRHQSNVRAQLRRLCRDDHAWADDLAQETFLLAWRKLSQFRSEARFSTWLYRIAHNCFLQAYRQQPIHEMQEETLLDQAAGPRQRAGLQRDLQKALQALPEGERVVMLYHTQMGLSHEETADITGLPLGTVKTHATRGSARLRQWLKDYQSNENTGVTT</sequence>
<dbReference type="SUPFAM" id="SSF88659">
    <property type="entry name" value="Sigma3 and sigma4 domains of RNA polymerase sigma factors"/>
    <property type="match status" value="1"/>
</dbReference>
<comment type="caution">
    <text evidence="9">The sequence shown here is derived from an EMBL/GenBank/DDBJ whole genome shotgun (WGS) entry which is preliminary data.</text>
</comment>
<dbReference type="Pfam" id="PF04542">
    <property type="entry name" value="Sigma70_r2"/>
    <property type="match status" value="1"/>
</dbReference>
<dbReference type="InterPro" id="IPR000838">
    <property type="entry name" value="RNA_pol_sigma70_ECF_CS"/>
</dbReference>
<name>A0ABV6BB48_9GAMM</name>
<dbReference type="Gene3D" id="1.10.10.10">
    <property type="entry name" value="Winged helix-like DNA-binding domain superfamily/Winged helix DNA-binding domain"/>
    <property type="match status" value="1"/>
</dbReference>
<organism evidence="9 10">
    <name type="scientific">Rheinheimera tilapiae</name>
    <dbReference type="NCBI Taxonomy" id="875043"/>
    <lineage>
        <taxon>Bacteria</taxon>
        <taxon>Pseudomonadati</taxon>
        <taxon>Pseudomonadota</taxon>
        <taxon>Gammaproteobacteria</taxon>
        <taxon>Chromatiales</taxon>
        <taxon>Chromatiaceae</taxon>
        <taxon>Rheinheimera</taxon>
    </lineage>
</organism>
<feature type="domain" description="RNA polymerase sigma factor 70 region 4 type 2" evidence="8">
    <location>
        <begin position="120"/>
        <end position="172"/>
    </location>
</feature>
<evidence type="ECO:0000256" key="4">
    <source>
        <dbReference type="ARBA" id="ARBA00023125"/>
    </source>
</evidence>
<dbReference type="PROSITE" id="PS01063">
    <property type="entry name" value="SIGMA70_ECF"/>
    <property type="match status" value="1"/>
</dbReference>
<keyword evidence="2 6" id="KW-0805">Transcription regulation</keyword>
<dbReference type="InterPro" id="IPR013249">
    <property type="entry name" value="RNA_pol_sigma70_r4_t2"/>
</dbReference>
<dbReference type="Pfam" id="PF08281">
    <property type="entry name" value="Sigma70_r4_2"/>
    <property type="match status" value="1"/>
</dbReference>
<dbReference type="InterPro" id="IPR039425">
    <property type="entry name" value="RNA_pol_sigma-70-like"/>
</dbReference>
<evidence type="ECO:0000256" key="6">
    <source>
        <dbReference type="RuleBase" id="RU000716"/>
    </source>
</evidence>